<keyword evidence="2" id="KW-1185">Reference proteome</keyword>
<name>A7EVA7_SCLS1</name>
<reference evidence="2" key="1">
    <citation type="journal article" date="2011" name="PLoS Genet.">
        <title>Genomic analysis of the necrotrophic fungal pathogens Sclerotinia sclerotiorum and Botrytis cinerea.</title>
        <authorList>
            <person name="Amselem J."/>
            <person name="Cuomo C.A."/>
            <person name="van Kan J.A."/>
            <person name="Viaud M."/>
            <person name="Benito E.P."/>
            <person name="Couloux A."/>
            <person name="Coutinho P.M."/>
            <person name="de Vries R.P."/>
            <person name="Dyer P.S."/>
            <person name="Fillinger S."/>
            <person name="Fournier E."/>
            <person name="Gout L."/>
            <person name="Hahn M."/>
            <person name="Kohn L."/>
            <person name="Lapalu N."/>
            <person name="Plummer K.M."/>
            <person name="Pradier J.M."/>
            <person name="Quevillon E."/>
            <person name="Sharon A."/>
            <person name="Simon A."/>
            <person name="ten Have A."/>
            <person name="Tudzynski B."/>
            <person name="Tudzynski P."/>
            <person name="Wincker P."/>
            <person name="Andrew M."/>
            <person name="Anthouard V."/>
            <person name="Beever R.E."/>
            <person name="Beffa R."/>
            <person name="Benoit I."/>
            <person name="Bouzid O."/>
            <person name="Brault B."/>
            <person name="Chen Z."/>
            <person name="Choquer M."/>
            <person name="Collemare J."/>
            <person name="Cotton P."/>
            <person name="Danchin E.G."/>
            <person name="Da Silva C."/>
            <person name="Gautier A."/>
            <person name="Giraud C."/>
            <person name="Giraud T."/>
            <person name="Gonzalez C."/>
            <person name="Grossetete S."/>
            <person name="Guldener U."/>
            <person name="Henrissat B."/>
            <person name="Howlett B.J."/>
            <person name="Kodira C."/>
            <person name="Kretschmer M."/>
            <person name="Lappartient A."/>
            <person name="Leroch M."/>
            <person name="Levis C."/>
            <person name="Mauceli E."/>
            <person name="Neuveglise C."/>
            <person name="Oeser B."/>
            <person name="Pearson M."/>
            <person name="Poulain J."/>
            <person name="Poussereau N."/>
            <person name="Quesneville H."/>
            <person name="Rascle C."/>
            <person name="Schumacher J."/>
            <person name="Segurens B."/>
            <person name="Sexton A."/>
            <person name="Silva E."/>
            <person name="Sirven C."/>
            <person name="Soanes D.M."/>
            <person name="Talbot N.J."/>
            <person name="Templeton M."/>
            <person name="Yandava C."/>
            <person name="Yarden O."/>
            <person name="Zeng Q."/>
            <person name="Rollins J.A."/>
            <person name="Lebrun M.H."/>
            <person name="Dickman M."/>
        </authorList>
    </citation>
    <scope>NUCLEOTIDE SEQUENCE [LARGE SCALE GENOMIC DNA]</scope>
    <source>
        <strain evidence="2">ATCC 18683 / 1980 / Ss-1</strain>
    </source>
</reference>
<dbReference type="InParanoid" id="A7EVA7"/>
<dbReference type="KEGG" id="ssl:SS1G_09265"/>
<dbReference type="RefSeq" id="XP_001589544.1">
    <property type="nucleotide sequence ID" value="XM_001589494.1"/>
</dbReference>
<dbReference type="HOGENOM" id="CLU_3399638_0_0_1"/>
<protein>
    <submittedName>
        <fullName evidence="1">Uncharacterized protein</fullName>
    </submittedName>
</protein>
<dbReference type="Proteomes" id="UP000001312">
    <property type="component" value="Unassembled WGS sequence"/>
</dbReference>
<dbReference type="GeneID" id="5485639"/>
<dbReference type="EMBL" id="CH476633">
    <property type="protein sequence ID" value="EDN93399.1"/>
    <property type="molecule type" value="Genomic_DNA"/>
</dbReference>
<evidence type="ECO:0000313" key="1">
    <source>
        <dbReference type="EMBL" id="EDN93399.1"/>
    </source>
</evidence>
<evidence type="ECO:0000313" key="2">
    <source>
        <dbReference type="Proteomes" id="UP000001312"/>
    </source>
</evidence>
<proteinExistence type="predicted"/>
<accession>A7EVA7</accession>
<gene>
    <name evidence="1" type="ORF">SS1G_09265</name>
</gene>
<dbReference type="AlphaFoldDB" id="A7EVA7"/>
<sequence length="31" mass="3599">MLIFCRANDKAMAMDRRFPMILVGLGLMVRK</sequence>
<organism evidence="1 2">
    <name type="scientific">Sclerotinia sclerotiorum (strain ATCC 18683 / 1980 / Ss-1)</name>
    <name type="common">White mold</name>
    <name type="synonym">Whetzelinia sclerotiorum</name>
    <dbReference type="NCBI Taxonomy" id="665079"/>
    <lineage>
        <taxon>Eukaryota</taxon>
        <taxon>Fungi</taxon>
        <taxon>Dikarya</taxon>
        <taxon>Ascomycota</taxon>
        <taxon>Pezizomycotina</taxon>
        <taxon>Leotiomycetes</taxon>
        <taxon>Helotiales</taxon>
        <taxon>Sclerotiniaceae</taxon>
        <taxon>Sclerotinia</taxon>
    </lineage>
</organism>